<evidence type="ECO:0000313" key="3">
    <source>
        <dbReference type="EMBL" id="MBB2194223.1"/>
    </source>
</evidence>
<dbReference type="Proteomes" id="UP000561077">
    <property type="component" value="Unassembled WGS sequence"/>
</dbReference>
<dbReference type="RefSeq" id="WP_182974171.1">
    <property type="nucleotide sequence ID" value="NZ_JABEQN010000013.1"/>
</dbReference>
<evidence type="ECO:0000256" key="1">
    <source>
        <dbReference type="SAM" id="MobiDB-lite"/>
    </source>
</evidence>
<evidence type="ECO:0000313" key="5">
    <source>
        <dbReference type="Proteomes" id="UP000561077"/>
    </source>
</evidence>
<dbReference type="AlphaFoldDB" id="A0A7W4ILM6"/>
<name>A0A7W4ILM6_9PROT</name>
<feature type="region of interest" description="Disordered" evidence="1">
    <location>
        <begin position="66"/>
        <end position="141"/>
    </location>
</feature>
<keyword evidence="4" id="KW-1185">Reference proteome</keyword>
<reference evidence="4 5" key="1">
    <citation type="submission" date="2020-04" db="EMBL/GenBank/DDBJ databases">
        <title>Description of novel Gluconacetobacter.</title>
        <authorList>
            <person name="Sombolestani A."/>
        </authorList>
    </citation>
    <scope>NUCLEOTIDE SEQUENCE [LARGE SCALE GENOMIC DNA]</scope>
    <source>
        <strain evidence="3 4">LMG 1728</strain>
        <strain evidence="2 5">LMG 1731</strain>
    </source>
</reference>
<evidence type="ECO:0000313" key="2">
    <source>
        <dbReference type="EMBL" id="MBB2165151.1"/>
    </source>
</evidence>
<dbReference type="EMBL" id="JABEQN010000013">
    <property type="protein sequence ID" value="MBB2194223.1"/>
    <property type="molecule type" value="Genomic_DNA"/>
</dbReference>
<proteinExistence type="predicted"/>
<dbReference type="EMBL" id="JABEQO010000013">
    <property type="protein sequence ID" value="MBB2165151.1"/>
    <property type="molecule type" value="Genomic_DNA"/>
</dbReference>
<accession>A0A7W4ILM6</accession>
<organism evidence="2 5">
    <name type="scientific">Gluconacetobacter dulcium</name>
    <dbReference type="NCBI Taxonomy" id="2729096"/>
    <lineage>
        <taxon>Bacteria</taxon>
        <taxon>Pseudomonadati</taxon>
        <taxon>Pseudomonadota</taxon>
        <taxon>Alphaproteobacteria</taxon>
        <taxon>Acetobacterales</taxon>
        <taxon>Acetobacteraceae</taxon>
        <taxon>Gluconacetobacter</taxon>
    </lineage>
</organism>
<feature type="compositionally biased region" description="Pro residues" evidence="1">
    <location>
        <begin position="74"/>
        <end position="95"/>
    </location>
</feature>
<evidence type="ECO:0000313" key="4">
    <source>
        <dbReference type="Proteomes" id="UP000540490"/>
    </source>
</evidence>
<feature type="region of interest" description="Disordered" evidence="1">
    <location>
        <begin position="1"/>
        <end position="25"/>
    </location>
</feature>
<sequence length="307" mass="32655">MPVSDALSRKTVADTSGGAARSSHRGRRPLAALLCMVLLHETVPASPADAAGFTLSTLGIMQPFLPSAAAPQPSSQPPSQPASPPSPAPSLPSSPHPSSHHASRPAPTPPTPPTGIESADERPKLAPVPMPPDDQLPGSPSQWKIQSALKQLGFYHGPLDGGYATPQFRADLEVYLETIPDYLTKYVRLPFEEIVLMGLNNTVRLSLPADRTLAAPMSYLARANLNGNDLARLRAATERANAHPDQEQQWRSTDGRRGGTVVMSGAPNGPCGTFSLRVDINDATETAGPLEGCRRHGQWEVITDSPR</sequence>
<comment type="caution">
    <text evidence="2">The sequence shown here is derived from an EMBL/GenBank/DDBJ whole genome shotgun (WGS) entry which is preliminary data.</text>
</comment>
<protein>
    <submittedName>
        <fullName evidence="2">Uncharacterized protein</fullName>
    </submittedName>
</protein>
<gene>
    <name evidence="3" type="ORF">HLH25_11360</name>
    <name evidence="2" type="ORF">HLH26_11505</name>
</gene>
<dbReference type="Proteomes" id="UP000540490">
    <property type="component" value="Unassembled WGS sequence"/>
</dbReference>